<evidence type="ECO:0000256" key="1">
    <source>
        <dbReference type="ARBA" id="ARBA00022898"/>
    </source>
</evidence>
<proteinExistence type="predicted"/>
<dbReference type="Gene3D" id="3.90.1150.10">
    <property type="entry name" value="Aspartate Aminotransferase, domain 1"/>
    <property type="match status" value="1"/>
</dbReference>
<gene>
    <name evidence="3" type="primary">sufS</name>
    <name evidence="3" type="ORF">KOR34_02470</name>
</gene>
<keyword evidence="1" id="KW-0663">Pyridoxal phosphate</keyword>
<dbReference type="Proteomes" id="UP000316714">
    <property type="component" value="Unassembled WGS sequence"/>
</dbReference>
<evidence type="ECO:0000313" key="3">
    <source>
        <dbReference type="EMBL" id="TWT35356.1"/>
    </source>
</evidence>
<dbReference type="PANTHER" id="PTHR43586:SF21">
    <property type="entry name" value="PYRIDOXAL PHOSPHATE (PLP)-DEPENDENT ASPARTATE AMINOTRANSFERASE SUPERFAMILY"/>
    <property type="match status" value="1"/>
</dbReference>
<evidence type="ECO:0000313" key="4">
    <source>
        <dbReference type="Proteomes" id="UP000316714"/>
    </source>
</evidence>
<dbReference type="AlphaFoldDB" id="A0A5C5V9R6"/>
<dbReference type="OrthoDB" id="9804366at2"/>
<dbReference type="InterPro" id="IPR000192">
    <property type="entry name" value="Aminotrans_V_dom"/>
</dbReference>
<accession>A0A5C5V9R6</accession>
<dbReference type="PANTHER" id="PTHR43586">
    <property type="entry name" value="CYSTEINE DESULFURASE"/>
    <property type="match status" value="1"/>
</dbReference>
<dbReference type="EC" id="2.8.1.7" evidence="3"/>
<keyword evidence="3" id="KW-0808">Transferase</keyword>
<feature type="domain" description="Aminotransferase class V" evidence="2">
    <location>
        <begin position="27"/>
        <end position="402"/>
    </location>
</feature>
<dbReference type="InterPro" id="IPR015422">
    <property type="entry name" value="PyrdxlP-dep_Trfase_small"/>
</dbReference>
<dbReference type="InterPro" id="IPR015424">
    <property type="entry name" value="PyrdxlP-dep_Trfase"/>
</dbReference>
<comment type="caution">
    <text evidence="3">The sequence shown here is derived from an EMBL/GenBank/DDBJ whole genome shotgun (WGS) entry which is preliminary data.</text>
</comment>
<dbReference type="Gene3D" id="3.40.640.10">
    <property type="entry name" value="Type I PLP-dependent aspartate aminotransferase-like (Major domain)"/>
    <property type="match status" value="1"/>
</dbReference>
<dbReference type="InterPro" id="IPR015421">
    <property type="entry name" value="PyrdxlP-dep_Trfase_major"/>
</dbReference>
<dbReference type="RefSeq" id="WP_146561462.1">
    <property type="nucleotide sequence ID" value="NZ_SIHJ01000001.1"/>
</dbReference>
<reference evidence="3 4" key="1">
    <citation type="submission" date="2019-02" db="EMBL/GenBank/DDBJ databases">
        <title>Deep-cultivation of Planctomycetes and their phenomic and genomic characterization uncovers novel biology.</title>
        <authorList>
            <person name="Wiegand S."/>
            <person name="Jogler M."/>
            <person name="Boedeker C."/>
            <person name="Pinto D."/>
            <person name="Vollmers J."/>
            <person name="Rivas-Marin E."/>
            <person name="Kohn T."/>
            <person name="Peeters S.H."/>
            <person name="Heuer A."/>
            <person name="Rast P."/>
            <person name="Oberbeckmann S."/>
            <person name="Bunk B."/>
            <person name="Jeske O."/>
            <person name="Meyerdierks A."/>
            <person name="Storesund J.E."/>
            <person name="Kallscheuer N."/>
            <person name="Luecker S."/>
            <person name="Lage O.M."/>
            <person name="Pohl T."/>
            <person name="Merkel B.J."/>
            <person name="Hornburger P."/>
            <person name="Mueller R.-W."/>
            <person name="Bruemmer F."/>
            <person name="Labrenz M."/>
            <person name="Spormann A.M."/>
            <person name="Op Den Camp H."/>
            <person name="Overmann J."/>
            <person name="Amann R."/>
            <person name="Jetten M.S.M."/>
            <person name="Mascher T."/>
            <person name="Medema M.H."/>
            <person name="Devos D.P."/>
            <person name="Kaster A.-K."/>
            <person name="Ovreas L."/>
            <person name="Rohde M."/>
            <person name="Galperin M.Y."/>
            <person name="Jogler C."/>
        </authorList>
    </citation>
    <scope>NUCLEOTIDE SEQUENCE [LARGE SCALE GENOMIC DNA]</scope>
    <source>
        <strain evidence="3 4">KOR34</strain>
    </source>
</reference>
<sequence length="410" mass="45462">MGRPLDTDFVRAQFPAFSEASLQGWAFFENAGGSYACGRAVDRLRDYYTRNKVQPYGAYPASRTAGELMDEAYRRFAVLLNAGEHELHFGPSTSQNTYVLARAFESVLQPGDEVVVTNQDHEANSGVWRQLARTGCIIKEWRVDPSTGRLDVEELDDLLSDRTRLVTVPHCSNIVAEINPIAETVARCHGVGARVVVDGVAYAPHGLPDLGELGADVYLFSLYKTYGPHQGLMYVRDELLQELTPQCHYFNAGTPRKRMTPAGPDHAQISAAAGVADYIDAVYSHHFEAPSAAALVGRAVHDLFRDHERRLLTVQLDWLESRDDVRVLGPVDASRRAPTVSIIPLRRQPIEVLASLEQRKIMAGLGHFYAQRLLEAMGVSPAPGIVRLSFVHYTSREEIDQLIIALDEAL</sequence>
<dbReference type="EMBL" id="SIHJ01000001">
    <property type="protein sequence ID" value="TWT35356.1"/>
    <property type="molecule type" value="Genomic_DNA"/>
</dbReference>
<dbReference type="Pfam" id="PF00266">
    <property type="entry name" value="Aminotran_5"/>
    <property type="match status" value="1"/>
</dbReference>
<keyword evidence="4" id="KW-1185">Reference proteome</keyword>
<dbReference type="GO" id="GO:0031071">
    <property type="term" value="F:cysteine desulfurase activity"/>
    <property type="evidence" value="ECO:0007669"/>
    <property type="project" value="UniProtKB-EC"/>
</dbReference>
<dbReference type="SUPFAM" id="SSF53383">
    <property type="entry name" value="PLP-dependent transferases"/>
    <property type="match status" value="1"/>
</dbReference>
<organism evidence="3 4">
    <name type="scientific">Posidoniimonas corsicana</name>
    <dbReference type="NCBI Taxonomy" id="1938618"/>
    <lineage>
        <taxon>Bacteria</taxon>
        <taxon>Pseudomonadati</taxon>
        <taxon>Planctomycetota</taxon>
        <taxon>Planctomycetia</taxon>
        <taxon>Pirellulales</taxon>
        <taxon>Lacipirellulaceae</taxon>
        <taxon>Posidoniimonas</taxon>
    </lineage>
</organism>
<evidence type="ECO:0000259" key="2">
    <source>
        <dbReference type="Pfam" id="PF00266"/>
    </source>
</evidence>
<name>A0A5C5V9R6_9BACT</name>
<protein>
    <submittedName>
        <fullName evidence="3">Cysteine desulfurase</fullName>
        <ecNumber evidence="3">2.8.1.7</ecNumber>
    </submittedName>
</protein>